<proteinExistence type="predicted"/>
<dbReference type="EMBL" id="CP043506">
    <property type="protein sequence ID" value="QEO16638.1"/>
    <property type="molecule type" value="Genomic_DNA"/>
</dbReference>
<dbReference type="KEGG" id="acek:FLP30_01795"/>
<evidence type="ECO:0000313" key="1">
    <source>
        <dbReference type="EMBL" id="QEO16638.1"/>
    </source>
</evidence>
<dbReference type="OrthoDB" id="7281751at2"/>
<dbReference type="RefSeq" id="WP_149278079.1">
    <property type="nucleotide sequence ID" value="NZ_CP043506.1"/>
</dbReference>
<accession>A0A5C1YMA3</accession>
<dbReference type="Proteomes" id="UP000324536">
    <property type="component" value="Chromosome"/>
</dbReference>
<reference evidence="1 2" key="1">
    <citation type="submission" date="2019-09" db="EMBL/GenBank/DDBJ databases">
        <title>Genome sequencing of strain KACC 21233.</title>
        <authorList>
            <person name="Heo J."/>
            <person name="Kim S.-J."/>
            <person name="Kim J.-S."/>
            <person name="Hong S.-B."/>
            <person name="Kwon S.-W."/>
        </authorList>
    </citation>
    <scope>NUCLEOTIDE SEQUENCE [LARGE SCALE GENOMIC DNA]</scope>
    <source>
        <strain evidence="1 2">KACC 21233</strain>
    </source>
</reference>
<dbReference type="AlphaFoldDB" id="A0A5C1YMA3"/>
<name>A0A5C1YMA3_9PROT</name>
<keyword evidence="2" id="KW-1185">Reference proteome</keyword>
<protein>
    <submittedName>
        <fullName evidence="1">SoxR reducing system RseC family protein</fullName>
    </submittedName>
</protein>
<organism evidence="1 2">
    <name type="scientific">Acetobacter vaccinii</name>
    <dbReference type="NCBI Taxonomy" id="2592655"/>
    <lineage>
        <taxon>Bacteria</taxon>
        <taxon>Pseudomonadati</taxon>
        <taxon>Pseudomonadota</taxon>
        <taxon>Alphaproteobacteria</taxon>
        <taxon>Acetobacterales</taxon>
        <taxon>Acetobacteraceae</taxon>
        <taxon>Acetobacter</taxon>
    </lineage>
</organism>
<gene>
    <name evidence="1" type="ORF">FLP30_01795</name>
</gene>
<sequence>MPLRAVLVLFCLPLAGAILAGLLGLTFPTALLPLAVATALGLWLGLRGTTQATSAPLETPQLPPANQEDKKLRHDIRGIISPAMLVADQLATNPDPDVRRAAETINNTLDRLTDRLKQKPAQTTP</sequence>
<evidence type="ECO:0000313" key="2">
    <source>
        <dbReference type="Proteomes" id="UP000324536"/>
    </source>
</evidence>